<sequence>MFNDIATLIQIWRLLGRQRSACIDPNTKRHVQLWYAPNKNSILMQGTDPNKRLCPDVVFELDPLSKRLDRINCLWAEDQDSAHELIYNTLQFIVHRSFEKTVVDRVSKLPRQAWNDSVHNNLEFYSSPIDKDILWIRHTAARWRQWPVEVNLSEKTVTFDYSTEEPIPTRAGIMLAIEAMEKVNAKSK</sequence>
<keyword evidence="2" id="KW-1185">Reference proteome</keyword>
<dbReference type="EMBL" id="MN103543">
    <property type="protein sequence ID" value="QEM41761.1"/>
    <property type="molecule type" value="Genomic_DNA"/>
</dbReference>
<accession>A0A5C1K8E1</accession>
<evidence type="ECO:0000313" key="2">
    <source>
        <dbReference type="Proteomes" id="UP000322144"/>
    </source>
</evidence>
<dbReference type="KEGG" id="vg:77936782"/>
<evidence type="ECO:0000313" key="1">
    <source>
        <dbReference type="EMBL" id="QEM41761.1"/>
    </source>
</evidence>
<protein>
    <submittedName>
        <fullName evidence="1">Uncharacterized protein</fullName>
    </submittedName>
</protein>
<name>A0A5C1K8E1_9CAUD</name>
<reference evidence="1 2" key="1">
    <citation type="submission" date="2019-06" db="EMBL/GenBank/DDBJ databases">
        <title>A distant relative of Phikzvirus genus phages from a therapeutic phage collection.</title>
        <authorList>
            <person name="Hejnowicz M.S."/>
            <person name="Dabrowski K."/>
            <person name="Gawor J."/>
            <person name="Weber-Dabrowska B."/>
            <person name="Gromadka R."/>
            <person name="Lobocka M.B."/>
        </authorList>
    </citation>
    <scope>NUCLEOTIDE SEQUENCE [LARGE SCALE GENOMIC DNA]</scope>
</reference>
<proteinExistence type="predicted"/>
<dbReference type="GeneID" id="77936782"/>
<dbReference type="Proteomes" id="UP000322144">
    <property type="component" value="Segment"/>
</dbReference>
<organism evidence="1 2">
    <name type="scientific">Pseudomonas phage vB_PaeM_PS119XW</name>
    <dbReference type="NCBI Taxonomy" id="2601632"/>
    <lineage>
        <taxon>Viruses</taxon>
        <taxon>Duplodnaviria</taxon>
        <taxon>Heunggongvirae</taxon>
        <taxon>Uroviricota</taxon>
        <taxon>Caudoviricetes</taxon>
        <taxon>Chimalliviridae</taxon>
        <taxon>Pawinskivirus</taxon>
        <taxon>Pawinskivirus PS119XW</taxon>
    </lineage>
</organism>
<dbReference type="RefSeq" id="YP_010660772.1">
    <property type="nucleotide sequence ID" value="NC_070882.1"/>
</dbReference>